<evidence type="ECO:0000256" key="4">
    <source>
        <dbReference type="PIRSR" id="PIRSR603782-2"/>
    </source>
</evidence>
<evidence type="ECO:0000313" key="8">
    <source>
        <dbReference type="Proteomes" id="UP000255326"/>
    </source>
</evidence>
<keyword evidence="3" id="KW-0479">Metal-binding</keyword>
<dbReference type="AlphaFoldDB" id="A0A370GX82"/>
<evidence type="ECO:0000259" key="6">
    <source>
        <dbReference type="PROSITE" id="PS51352"/>
    </source>
</evidence>
<feature type="binding site" evidence="3">
    <location>
        <position position="155"/>
    </location>
    <ligand>
        <name>Cu cation</name>
        <dbReference type="ChEBI" id="CHEBI:23378"/>
    </ligand>
</feature>
<protein>
    <submittedName>
        <fullName evidence="7">Protein SCO1/2</fullName>
    </submittedName>
</protein>
<proteinExistence type="inferred from homology"/>
<keyword evidence="8" id="KW-1185">Reference proteome</keyword>
<dbReference type="Proteomes" id="UP000255326">
    <property type="component" value="Unassembled WGS sequence"/>
</dbReference>
<reference evidence="7 8" key="1">
    <citation type="submission" date="2018-07" db="EMBL/GenBank/DDBJ databases">
        <title>Genomic Encyclopedia of Type Strains, Phase IV (KMG-IV): sequencing the most valuable type-strain genomes for metagenomic binning, comparative biology and taxonomic classification.</title>
        <authorList>
            <person name="Goeker M."/>
        </authorList>
    </citation>
    <scope>NUCLEOTIDE SEQUENCE [LARGE SCALE GENOMIC DNA]</scope>
    <source>
        <strain evidence="7 8">DSM 25281</strain>
    </source>
</reference>
<keyword evidence="5" id="KW-0732">Signal</keyword>
<dbReference type="OrthoDB" id="9811998at2"/>
<feature type="binding site" evidence="3">
    <location>
        <position position="68"/>
    </location>
    <ligand>
        <name>Cu cation</name>
        <dbReference type="ChEBI" id="CHEBI:23378"/>
    </ligand>
</feature>
<keyword evidence="2 3" id="KW-0186">Copper</keyword>
<organism evidence="7 8">
    <name type="scientific">Falsibacillus pallidus</name>
    <dbReference type="NCBI Taxonomy" id="493781"/>
    <lineage>
        <taxon>Bacteria</taxon>
        <taxon>Bacillati</taxon>
        <taxon>Bacillota</taxon>
        <taxon>Bacilli</taxon>
        <taxon>Bacillales</taxon>
        <taxon>Bacillaceae</taxon>
        <taxon>Falsibacillus</taxon>
    </lineage>
</organism>
<feature type="binding site" evidence="3">
    <location>
        <position position="64"/>
    </location>
    <ligand>
        <name>Cu cation</name>
        <dbReference type="ChEBI" id="CHEBI:23378"/>
    </ligand>
</feature>
<dbReference type="InterPro" id="IPR013766">
    <property type="entry name" value="Thioredoxin_domain"/>
</dbReference>
<dbReference type="PROSITE" id="PS51352">
    <property type="entry name" value="THIOREDOXIN_2"/>
    <property type="match status" value="1"/>
</dbReference>
<dbReference type="Pfam" id="PF02630">
    <property type="entry name" value="SCO1-SenC"/>
    <property type="match status" value="1"/>
</dbReference>
<accession>A0A370GX82</accession>
<feature type="disulfide bond" description="Redox-active" evidence="4">
    <location>
        <begin position="64"/>
        <end position="68"/>
    </location>
</feature>
<comment type="similarity">
    <text evidence="1">Belongs to the SCO1/2 family.</text>
</comment>
<dbReference type="PROSITE" id="PS51257">
    <property type="entry name" value="PROKAR_LIPOPROTEIN"/>
    <property type="match status" value="1"/>
</dbReference>
<feature type="signal peptide" evidence="5">
    <location>
        <begin position="1"/>
        <end position="25"/>
    </location>
</feature>
<gene>
    <name evidence="7" type="ORF">DFR59_101515</name>
</gene>
<evidence type="ECO:0000256" key="1">
    <source>
        <dbReference type="ARBA" id="ARBA00010996"/>
    </source>
</evidence>
<sequence length="192" mass="21594">MVKKLRLLIAITAVFILVLSGCSSAPKTTKKVEDFTFTDQNGKKFGLKDLKGKIWVSDFVFTSCTTICPPMTHNMSELQKKVEEEGLDNVEFVSFSVDPAVDSPEALKEYAGKYDGDLSKWHFLTGYSQDKIEQFAKDNFSAFVKKPDSGDQVIHGISFYIINKKGEILEKNYAGNKDVPYDEIIDTIKKLN</sequence>
<dbReference type="PANTHER" id="PTHR12151">
    <property type="entry name" value="ELECTRON TRANSPORT PROTIN SCO1/SENC FAMILY MEMBER"/>
    <property type="match status" value="1"/>
</dbReference>
<dbReference type="CDD" id="cd02968">
    <property type="entry name" value="SCO"/>
    <property type="match status" value="1"/>
</dbReference>
<dbReference type="InterPro" id="IPR003782">
    <property type="entry name" value="SCO1/SenC"/>
</dbReference>
<dbReference type="GO" id="GO:0046872">
    <property type="term" value="F:metal ion binding"/>
    <property type="evidence" value="ECO:0007669"/>
    <property type="project" value="UniProtKB-KW"/>
</dbReference>
<evidence type="ECO:0000256" key="5">
    <source>
        <dbReference type="SAM" id="SignalP"/>
    </source>
</evidence>
<keyword evidence="4" id="KW-1015">Disulfide bond</keyword>
<dbReference type="SUPFAM" id="SSF52833">
    <property type="entry name" value="Thioredoxin-like"/>
    <property type="match status" value="1"/>
</dbReference>
<dbReference type="RefSeq" id="WP_114744048.1">
    <property type="nucleotide sequence ID" value="NZ_QQAY01000001.1"/>
</dbReference>
<feature type="chain" id="PRO_5039125939" evidence="5">
    <location>
        <begin position="26"/>
        <end position="192"/>
    </location>
</feature>
<name>A0A370GX82_9BACI</name>
<comment type="caution">
    <text evidence="7">The sequence shown here is derived from an EMBL/GenBank/DDBJ whole genome shotgun (WGS) entry which is preliminary data.</text>
</comment>
<evidence type="ECO:0000256" key="2">
    <source>
        <dbReference type="ARBA" id="ARBA00023008"/>
    </source>
</evidence>
<evidence type="ECO:0000313" key="7">
    <source>
        <dbReference type="EMBL" id="RDI47850.1"/>
    </source>
</evidence>
<dbReference type="Gene3D" id="3.40.30.10">
    <property type="entry name" value="Glutaredoxin"/>
    <property type="match status" value="1"/>
</dbReference>
<dbReference type="InterPro" id="IPR036249">
    <property type="entry name" value="Thioredoxin-like_sf"/>
</dbReference>
<dbReference type="EMBL" id="QQAY01000001">
    <property type="protein sequence ID" value="RDI47850.1"/>
    <property type="molecule type" value="Genomic_DNA"/>
</dbReference>
<feature type="domain" description="Thioredoxin" evidence="6">
    <location>
        <begin position="26"/>
        <end position="192"/>
    </location>
</feature>
<evidence type="ECO:0000256" key="3">
    <source>
        <dbReference type="PIRSR" id="PIRSR603782-1"/>
    </source>
</evidence>
<dbReference type="PANTHER" id="PTHR12151:SF25">
    <property type="entry name" value="LINALOOL DEHYDRATASE_ISOMERASE DOMAIN-CONTAINING PROTEIN"/>
    <property type="match status" value="1"/>
</dbReference>